<sequence>MKKFLYVIVAASLTGSLSSCLNDDEHYVDFKNVGAIAEIPSSAFYGLEDTRSYLKVAAAADTFDVKVSSPNIPSQDVQISVAIDEAALTAFNAQNDTDYKILPASLYQLTTPTVTVKAGTRLAPVSFQLNTTSLSFTDNYAIPFVIKTATNNVTVSSNYGTKILAIKLRNNYEGTYQATGRFTHPNPASSRDINKSKTLASIDETTSQTEYADLGGSGYLMWLKINADNTVTLTPRNGAPTTVQTGVNTYDPATRTFTLNYRYAGAGGDRVITEKLQRVD</sequence>
<dbReference type="InterPro" id="IPR025371">
    <property type="entry name" value="BT_3044-like_C"/>
</dbReference>
<comment type="caution">
    <text evidence="3">The sequence shown here is derived from an EMBL/GenBank/DDBJ whole genome shotgun (WGS) entry which is preliminary data.</text>
</comment>
<dbReference type="EMBL" id="JBHULN010000004">
    <property type="protein sequence ID" value="MFD2570717.1"/>
    <property type="molecule type" value="Genomic_DNA"/>
</dbReference>
<proteinExistence type="predicted"/>
<dbReference type="RefSeq" id="WP_381521634.1">
    <property type="nucleotide sequence ID" value="NZ_JBHULN010000004.1"/>
</dbReference>
<accession>A0ABW5M110</accession>
<dbReference type="PROSITE" id="PS51257">
    <property type="entry name" value="PROKAR_LIPOPROTEIN"/>
    <property type="match status" value="1"/>
</dbReference>
<evidence type="ECO:0000259" key="1">
    <source>
        <dbReference type="Pfam" id="PF08522"/>
    </source>
</evidence>
<dbReference type="InterPro" id="IPR013728">
    <property type="entry name" value="BT_3987-like_N"/>
</dbReference>
<dbReference type="Proteomes" id="UP001597469">
    <property type="component" value="Unassembled WGS sequence"/>
</dbReference>
<keyword evidence="4" id="KW-1185">Reference proteome</keyword>
<gene>
    <name evidence="3" type="ORF">ACFSUS_08750</name>
</gene>
<evidence type="ECO:0000259" key="2">
    <source>
        <dbReference type="Pfam" id="PF14274"/>
    </source>
</evidence>
<feature type="domain" description="BT-3044-like C-terminal" evidence="2">
    <location>
        <begin position="162"/>
        <end position="275"/>
    </location>
</feature>
<feature type="domain" description="BT-3987-like N-terminal" evidence="1">
    <location>
        <begin position="61"/>
        <end position="152"/>
    </location>
</feature>
<dbReference type="Gene3D" id="2.60.40.1740">
    <property type="entry name" value="hypothetical protein (bacova_03559)"/>
    <property type="match status" value="1"/>
</dbReference>
<dbReference type="Pfam" id="PF14274">
    <property type="entry name" value="BT_3044-like_C"/>
    <property type="match status" value="1"/>
</dbReference>
<name>A0ABW5M110_9BACT</name>
<evidence type="ECO:0000313" key="4">
    <source>
        <dbReference type="Proteomes" id="UP001597469"/>
    </source>
</evidence>
<protein>
    <submittedName>
        <fullName evidence="3">BT_3987 domain-containing protein</fullName>
    </submittedName>
</protein>
<evidence type="ECO:0000313" key="3">
    <source>
        <dbReference type="EMBL" id="MFD2570717.1"/>
    </source>
</evidence>
<reference evidence="4" key="1">
    <citation type="journal article" date="2019" name="Int. J. Syst. Evol. Microbiol.">
        <title>The Global Catalogue of Microorganisms (GCM) 10K type strain sequencing project: providing services to taxonomists for standard genome sequencing and annotation.</title>
        <authorList>
            <consortium name="The Broad Institute Genomics Platform"/>
            <consortium name="The Broad Institute Genome Sequencing Center for Infectious Disease"/>
            <person name="Wu L."/>
            <person name="Ma J."/>
        </authorList>
    </citation>
    <scope>NUCLEOTIDE SEQUENCE [LARGE SCALE GENOMIC DNA]</scope>
    <source>
        <strain evidence="4">KCTC 42805</strain>
    </source>
</reference>
<organism evidence="3 4">
    <name type="scientific">Spirosoma soli</name>
    <dbReference type="NCBI Taxonomy" id="1770529"/>
    <lineage>
        <taxon>Bacteria</taxon>
        <taxon>Pseudomonadati</taxon>
        <taxon>Bacteroidota</taxon>
        <taxon>Cytophagia</taxon>
        <taxon>Cytophagales</taxon>
        <taxon>Cytophagaceae</taxon>
        <taxon>Spirosoma</taxon>
    </lineage>
</organism>
<dbReference type="Pfam" id="PF08522">
    <property type="entry name" value="BT_3987-like_N"/>
    <property type="match status" value="1"/>
</dbReference>